<comment type="caution">
    <text evidence="6">The sequence shown here is derived from an EMBL/GenBank/DDBJ whole genome shotgun (WGS) entry which is preliminary data.</text>
</comment>
<organism evidence="6 7">
    <name type="scientific">Luteimonas padinae</name>
    <dbReference type="NCBI Taxonomy" id="1714359"/>
    <lineage>
        <taxon>Bacteria</taxon>
        <taxon>Pseudomonadati</taxon>
        <taxon>Pseudomonadota</taxon>
        <taxon>Gammaproteobacteria</taxon>
        <taxon>Lysobacterales</taxon>
        <taxon>Lysobacteraceae</taxon>
        <taxon>Luteimonas</taxon>
    </lineage>
</organism>
<dbReference type="Proteomes" id="UP001589898">
    <property type="component" value="Unassembled WGS sequence"/>
</dbReference>
<feature type="transmembrane region" description="Helical" evidence="5">
    <location>
        <begin position="218"/>
        <end position="239"/>
    </location>
</feature>
<sequence length="364" mass="38300">MAAPETTRIAHFLLENIPETVTTYVNDKSAVMIGYIGPTAVILLTLFVLFWGVAMASGQISEPFTDGMKRIIRICIIVGFALTVGIYQDYVADFFLRVPSEMASELAYEGSSGGYEPASIATVLDASLQQGFDVGDKAWDKGDEMAQTGIKAAIAGMGYYALAILVYLAAAALVAIAAGILLVAFLATALLLAIGPLFILFAIFSMTYRWFETWLGQLVNFAILYVMVAVTVGLVFGMFDQYLSMLPITTLSETVVNTLKLIGMTIAVAAVLLQTRSMAAALGGGAAMASQNLAGKLASAGGEFARLAATGSSKRSLMPNVSAGKAIGSTVKAGGRAASYVKKGLEMARRKYQPPSTVIGSTAQ</sequence>
<dbReference type="Pfam" id="PF04610">
    <property type="entry name" value="TrbL"/>
    <property type="match status" value="1"/>
</dbReference>
<keyword evidence="3 5" id="KW-1133">Transmembrane helix</keyword>
<name>A0ABV6SUP6_9GAMM</name>
<gene>
    <name evidence="6" type="ORF">ACFFFU_02155</name>
</gene>
<evidence type="ECO:0000256" key="5">
    <source>
        <dbReference type="SAM" id="Phobius"/>
    </source>
</evidence>
<dbReference type="RefSeq" id="WP_189496065.1">
    <property type="nucleotide sequence ID" value="NZ_BMZT01000004.1"/>
</dbReference>
<evidence type="ECO:0000256" key="2">
    <source>
        <dbReference type="ARBA" id="ARBA00022692"/>
    </source>
</evidence>
<feature type="transmembrane region" description="Helical" evidence="5">
    <location>
        <begin position="254"/>
        <end position="273"/>
    </location>
</feature>
<evidence type="ECO:0000256" key="1">
    <source>
        <dbReference type="ARBA" id="ARBA00004141"/>
    </source>
</evidence>
<accession>A0ABV6SUP6</accession>
<feature type="transmembrane region" description="Helical" evidence="5">
    <location>
        <begin position="189"/>
        <end position="211"/>
    </location>
</feature>
<dbReference type="InterPro" id="IPR007688">
    <property type="entry name" value="Conjugal_tfr_TrbL/VirB6"/>
</dbReference>
<feature type="transmembrane region" description="Helical" evidence="5">
    <location>
        <begin position="32"/>
        <end position="51"/>
    </location>
</feature>
<reference evidence="6 7" key="1">
    <citation type="submission" date="2024-09" db="EMBL/GenBank/DDBJ databases">
        <authorList>
            <person name="Sun Q."/>
            <person name="Mori K."/>
        </authorList>
    </citation>
    <scope>NUCLEOTIDE SEQUENCE [LARGE SCALE GENOMIC DNA]</scope>
    <source>
        <strain evidence="6 7">KCTC 52403</strain>
    </source>
</reference>
<proteinExistence type="predicted"/>
<evidence type="ECO:0000256" key="4">
    <source>
        <dbReference type="ARBA" id="ARBA00023136"/>
    </source>
</evidence>
<protein>
    <submittedName>
        <fullName evidence="6">Type IV secretion system protein</fullName>
    </submittedName>
</protein>
<evidence type="ECO:0000256" key="3">
    <source>
        <dbReference type="ARBA" id="ARBA00022989"/>
    </source>
</evidence>
<comment type="subcellular location">
    <subcellularLocation>
        <location evidence="1">Membrane</location>
        <topology evidence="1">Multi-pass membrane protein</topology>
    </subcellularLocation>
</comment>
<feature type="transmembrane region" description="Helical" evidence="5">
    <location>
        <begin position="71"/>
        <end position="92"/>
    </location>
</feature>
<keyword evidence="7" id="KW-1185">Reference proteome</keyword>
<dbReference type="EMBL" id="JBHLTF010000005">
    <property type="protein sequence ID" value="MFC0716565.1"/>
    <property type="molecule type" value="Genomic_DNA"/>
</dbReference>
<evidence type="ECO:0000313" key="7">
    <source>
        <dbReference type="Proteomes" id="UP001589898"/>
    </source>
</evidence>
<keyword evidence="2 5" id="KW-0812">Transmembrane</keyword>
<keyword evidence="4 5" id="KW-0472">Membrane</keyword>
<feature type="transmembrane region" description="Helical" evidence="5">
    <location>
        <begin position="159"/>
        <end position="183"/>
    </location>
</feature>
<evidence type="ECO:0000313" key="6">
    <source>
        <dbReference type="EMBL" id="MFC0716565.1"/>
    </source>
</evidence>